<feature type="domain" description="DUF3152" evidence="2">
    <location>
        <begin position="84"/>
        <end position="249"/>
    </location>
</feature>
<keyword evidence="4" id="KW-1185">Reference proteome</keyword>
<gene>
    <name evidence="3" type="ORF">F7O44_26775</name>
</gene>
<name>A0A7K3MBP0_9ACTN</name>
<evidence type="ECO:0000259" key="2">
    <source>
        <dbReference type="Pfam" id="PF11350"/>
    </source>
</evidence>
<feature type="region of interest" description="Disordered" evidence="1">
    <location>
        <begin position="22"/>
        <end position="90"/>
    </location>
</feature>
<proteinExistence type="predicted"/>
<dbReference type="Proteomes" id="UP000460435">
    <property type="component" value="Unassembled WGS sequence"/>
</dbReference>
<dbReference type="InterPro" id="IPR022603">
    <property type="entry name" value="DUF3152"/>
</dbReference>
<comment type="caution">
    <text evidence="3">The sequence shown here is derived from an EMBL/GenBank/DDBJ whole genome shotgun (WGS) entry which is preliminary data.</text>
</comment>
<organism evidence="3 4">
    <name type="scientific">Phytoactinopolyspora mesophila</name>
    <dbReference type="NCBI Taxonomy" id="2650750"/>
    <lineage>
        <taxon>Bacteria</taxon>
        <taxon>Bacillati</taxon>
        <taxon>Actinomycetota</taxon>
        <taxon>Actinomycetes</taxon>
        <taxon>Jiangellales</taxon>
        <taxon>Jiangellaceae</taxon>
        <taxon>Phytoactinopolyspora</taxon>
    </lineage>
</organism>
<dbReference type="Pfam" id="PF11350">
    <property type="entry name" value="DUF3152"/>
    <property type="match status" value="1"/>
</dbReference>
<protein>
    <submittedName>
        <fullName evidence="3">DUF3152 domain-containing protein</fullName>
    </submittedName>
</protein>
<evidence type="ECO:0000256" key="1">
    <source>
        <dbReference type="SAM" id="MobiDB-lite"/>
    </source>
</evidence>
<dbReference type="EMBL" id="WLZY01000013">
    <property type="protein sequence ID" value="NDL60686.1"/>
    <property type="molecule type" value="Genomic_DNA"/>
</dbReference>
<dbReference type="SUPFAM" id="SSF55486">
    <property type="entry name" value="Metalloproteases ('zincins'), catalytic domain"/>
    <property type="match status" value="1"/>
</dbReference>
<evidence type="ECO:0000313" key="3">
    <source>
        <dbReference type="EMBL" id="NDL60686.1"/>
    </source>
</evidence>
<dbReference type="AlphaFoldDB" id="A0A7K3MBP0"/>
<sequence length="259" mass="27562">MSATVLAASTLYVVAFREDAPVGSEPITLDNPGAHQPSPDSLDRDSIPSRGTGGDREPITEPTAEVTVSGPTAGGRVQPAPVDSPDSASGHYLVVPGGDAAPERMSGDTVRYLVEVEEGLPFEAEEFAEQVHTILNDERGWGHDGSMRFERVDDSSAAFRVSLSSPDLTDEQCYPLLTRGEVSCWNGSRAIINAQRWGVGAETYGADILSYREYLINHEVGHALGHGHVSCPAAGEPAPTMVQQTKSLQGCAPNPWPAR</sequence>
<feature type="compositionally biased region" description="Basic and acidic residues" evidence="1">
    <location>
        <begin position="41"/>
        <end position="59"/>
    </location>
</feature>
<reference evidence="3 4" key="1">
    <citation type="submission" date="2019-11" db="EMBL/GenBank/DDBJ databases">
        <authorList>
            <person name="Li X.-J."/>
            <person name="Feng X.-M."/>
        </authorList>
    </citation>
    <scope>NUCLEOTIDE SEQUENCE [LARGE SCALE GENOMIC DNA]</scope>
    <source>
        <strain evidence="3 4">XMNu-373</strain>
    </source>
</reference>
<evidence type="ECO:0000313" key="4">
    <source>
        <dbReference type="Proteomes" id="UP000460435"/>
    </source>
</evidence>
<accession>A0A7K3MBP0</accession>